<evidence type="ECO:0000256" key="1">
    <source>
        <dbReference type="ARBA" id="ARBA00004442"/>
    </source>
</evidence>
<organism evidence="9 10">
    <name type="scientific">Arcticibacter tournemirensis</name>
    <dbReference type="NCBI Taxonomy" id="699437"/>
    <lineage>
        <taxon>Bacteria</taxon>
        <taxon>Pseudomonadati</taxon>
        <taxon>Bacteroidota</taxon>
        <taxon>Sphingobacteriia</taxon>
        <taxon>Sphingobacteriales</taxon>
        <taxon>Sphingobacteriaceae</taxon>
        <taxon>Arcticibacter</taxon>
    </lineage>
</organism>
<dbReference type="Gene3D" id="1.10.3780.10">
    <property type="entry name" value="SusD-like"/>
    <property type="match status" value="1"/>
</dbReference>
<evidence type="ECO:0000259" key="8">
    <source>
        <dbReference type="Pfam" id="PF14322"/>
    </source>
</evidence>
<comment type="caution">
    <text evidence="9">The sequence shown here is derived from an EMBL/GenBank/DDBJ whole genome shotgun (WGS) entry which is preliminary data.</text>
</comment>
<evidence type="ECO:0000256" key="6">
    <source>
        <dbReference type="SAM" id="SignalP"/>
    </source>
</evidence>
<keyword evidence="10" id="KW-1185">Reference proteome</keyword>
<proteinExistence type="inferred from homology"/>
<name>A0A5M9HHR0_9SPHI</name>
<evidence type="ECO:0000259" key="7">
    <source>
        <dbReference type="Pfam" id="PF07980"/>
    </source>
</evidence>
<comment type="subcellular location">
    <subcellularLocation>
        <location evidence="1">Cell outer membrane</location>
    </subcellularLocation>
</comment>
<evidence type="ECO:0000313" key="10">
    <source>
        <dbReference type="Proteomes" id="UP000322918"/>
    </source>
</evidence>
<dbReference type="PROSITE" id="PS51257">
    <property type="entry name" value="PROKAR_LIPOPROTEIN"/>
    <property type="match status" value="1"/>
</dbReference>
<dbReference type="OrthoDB" id="9783641at2"/>
<keyword evidence="3 6" id="KW-0732">Signal</keyword>
<feature type="signal peptide" evidence="6">
    <location>
        <begin position="1"/>
        <end position="24"/>
    </location>
</feature>
<dbReference type="Pfam" id="PF07980">
    <property type="entry name" value="SusD_RagB"/>
    <property type="match status" value="1"/>
</dbReference>
<dbReference type="EMBL" id="VWNE01000002">
    <property type="protein sequence ID" value="KAA8486260.1"/>
    <property type="molecule type" value="Genomic_DNA"/>
</dbReference>
<dbReference type="CDD" id="cd08977">
    <property type="entry name" value="SusD"/>
    <property type="match status" value="1"/>
</dbReference>
<evidence type="ECO:0000256" key="4">
    <source>
        <dbReference type="ARBA" id="ARBA00023136"/>
    </source>
</evidence>
<sequence>MRKIFNIWVLVAALLFAFSSCVKDLDTKPLTDNILLPETAWRDQDSYEQFVSKIYAGLSLSGNEGPAGQPDITADDQGEATFLRSYWNLQELCTDEVLGAWDNETLRGLQFCQWTSSNNFLLLNYTRIYMNVAYANEFLRETTDSKLEERGVPADLKNQIKTYRAEVRALRALNYYCLMDLYANVPYIPEEAGVGAYLPEQKDRKFFFSFIESELKDAEAGLPPNTKANYGKLTSAAAWMILAKLYLNAEVYIGQNKYTECLQYVNKVLAAGYSLDPAYKNMFGADNYKSPEIIFPLVFDGRRATTYGGTTFLLAASYKSDMNPADNFGFSQAWSGIRAKESLSARFANNDKRALFWKEGRTLETTQWYDFNKGWSVIKYTNINSDGQKGSNPVFADTDFPFFRLADAYLMYAEAVLRGGQGGTREQARTLVNALRDRADADDVSDTQFTLSFILDERSRELYWEGHRRSDLIRFGKFTREYSWPWKNGVFTGVPTIDDKYNLYPLPALELTANPKLAQNKGY</sequence>
<dbReference type="Gene3D" id="1.25.40.10">
    <property type="entry name" value="Tetratricopeptide repeat domain"/>
    <property type="match status" value="1"/>
</dbReference>
<gene>
    <name evidence="9" type="ORF">F1649_01325</name>
</gene>
<dbReference type="InterPro" id="IPR011990">
    <property type="entry name" value="TPR-like_helical_dom_sf"/>
</dbReference>
<comment type="similarity">
    <text evidence="2">Belongs to the SusD family.</text>
</comment>
<dbReference type="Proteomes" id="UP000322918">
    <property type="component" value="Unassembled WGS sequence"/>
</dbReference>
<feature type="chain" id="PRO_5024387894" evidence="6">
    <location>
        <begin position="25"/>
        <end position="523"/>
    </location>
</feature>
<dbReference type="InterPro" id="IPR033985">
    <property type="entry name" value="SusD-like_N"/>
</dbReference>
<dbReference type="RefSeq" id="WP_141816069.1">
    <property type="nucleotide sequence ID" value="NZ_VFPL01000001.1"/>
</dbReference>
<feature type="domain" description="RagB/SusD" evidence="7">
    <location>
        <begin position="362"/>
        <end position="523"/>
    </location>
</feature>
<evidence type="ECO:0000256" key="2">
    <source>
        <dbReference type="ARBA" id="ARBA00006275"/>
    </source>
</evidence>
<dbReference type="SUPFAM" id="SSF48452">
    <property type="entry name" value="TPR-like"/>
    <property type="match status" value="1"/>
</dbReference>
<keyword evidence="4" id="KW-0472">Membrane</keyword>
<evidence type="ECO:0000256" key="5">
    <source>
        <dbReference type="ARBA" id="ARBA00023237"/>
    </source>
</evidence>
<dbReference type="AlphaFoldDB" id="A0A5M9HHR0"/>
<reference evidence="9 10" key="1">
    <citation type="submission" date="2019-09" db="EMBL/GenBank/DDBJ databases">
        <title>Pararcticibacter amylolyticus gen. nov., sp. nov., isolated from a rottenly hemp rope, and reclassification of Pedobacter tournemirensis as Pararcticibacter tournemirensis comb. nov.</title>
        <authorList>
            <person name="Cai Y."/>
        </authorList>
    </citation>
    <scope>NUCLEOTIDE SEQUENCE [LARGE SCALE GENOMIC DNA]</scope>
    <source>
        <strain evidence="9 10">TF5-37.2-LB10</strain>
    </source>
</reference>
<dbReference type="InterPro" id="IPR012944">
    <property type="entry name" value="SusD_RagB_dom"/>
</dbReference>
<evidence type="ECO:0000256" key="3">
    <source>
        <dbReference type="ARBA" id="ARBA00022729"/>
    </source>
</evidence>
<dbReference type="Pfam" id="PF14322">
    <property type="entry name" value="SusD-like_3"/>
    <property type="match status" value="1"/>
</dbReference>
<keyword evidence="5" id="KW-0998">Cell outer membrane</keyword>
<dbReference type="GO" id="GO:0009279">
    <property type="term" value="C:cell outer membrane"/>
    <property type="evidence" value="ECO:0007669"/>
    <property type="project" value="UniProtKB-SubCell"/>
</dbReference>
<protein>
    <submittedName>
        <fullName evidence="9">RagB/SusD family nutrient uptake outer membrane protein</fullName>
    </submittedName>
</protein>
<accession>A0A5M9HHR0</accession>
<feature type="domain" description="SusD-like N-terminal" evidence="8">
    <location>
        <begin position="112"/>
        <end position="247"/>
    </location>
</feature>
<dbReference type="Gene3D" id="1.25.40.390">
    <property type="match status" value="1"/>
</dbReference>
<evidence type="ECO:0000313" key="9">
    <source>
        <dbReference type="EMBL" id="KAA8486260.1"/>
    </source>
</evidence>